<evidence type="ECO:0000313" key="1">
    <source>
        <dbReference type="EMBL" id="KAJ7541312.1"/>
    </source>
</evidence>
<protein>
    <submittedName>
        <fullName evidence="1">Uncharacterized protein</fullName>
    </submittedName>
</protein>
<accession>A0ACC2CHA1</accession>
<keyword evidence="2" id="KW-1185">Reference proteome</keyword>
<gene>
    <name evidence="1" type="ORF">O6H91_10G053700</name>
</gene>
<proteinExistence type="predicted"/>
<organism evidence="1 2">
    <name type="scientific">Diphasiastrum complanatum</name>
    <name type="common">Issler's clubmoss</name>
    <name type="synonym">Lycopodium complanatum</name>
    <dbReference type="NCBI Taxonomy" id="34168"/>
    <lineage>
        <taxon>Eukaryota</taxon>
        <taxon>Viridiplantae</taxon>
        <taxon>Streptophyta</taxon>
        <taxon>Embryophyta</taxon>
        <taxon>Tracheophyta</taxon>
        <taxon>Lycopodiopsida</taxon>
        <taxon>Lycopodiales</taxon>
        <taxon>Lycopodiaceae</taxon>
        <taxon>Lycopodioideae</taxon>
        <taxon>Diphasiastrum</taxon>
    </lineage>
</organism>
<comment type="caution">
    <text evidence="1">The sequence shown here is derived from an EMBL/GenBank/DDBJ whole genome shotgun (WGS) entry which is preliminary data.</text>
</comment>
<dbReference type="Proteomes" id="UP001162992">
    <property type="component" value="Chromosome 10"/>
</dbReference>
<reference evidence="2" key="1">
    <citation type="journal article" date="2024" name="Proc. Natl. Acad. Sci. U.S.A.">
        <title>Extraordinary preservation of gene collinearity over three hundred million years revealed in homosporous lycophytes.</title>
        <authorList>
            <person name="Li C."/>
            <person name="Wickell D."/>
            <person name="Kuo L.Y."/>
            <person name="Chen X."/>
            <person name="Nie B."/>
            <person name="Liao X."/>
            <person name="Peng D."/>
            <person name="Ji J."/>
            <person name="Jenkins J."/>
            <person name="Williams M."/>
            <person name="Shu S."/>
            <person name="Plott C."/>
            <person name="Barry K."/>
            <person name="Rajasekar S."/>
            <person name="Grimwood J."/>
            <person name="Han X."/>
            <person name="Sun S."/>
            <person name="Hou Z."/>
            <person name="He W."/>
            <person name="Dai G."/>
            <person name="Sun C."/>
            <person name="Schmutz J."/>
            <person name="Leebens-Mack J.H."/>
            <person name="Li F.W."/>
            <person name="Wang L."/>
        </authorList>
    </citation>
    <scope>NUCLEOTIDE SEQUENCE [LARGE SCALE GENOMIC DNA]</scope>
    <source>
        <strain evidence="2">cv. PW_Plant_1</strain>
    </source>
</reference>
<name>A0ACC2CHA1_DIPCM</name>
<evidence type="ECO:0000313" key="2">
    <source>
        <dbReference type="Proteomes" id="UP001162992"/>
    </source>
</evidence>
<sequence>MAAVGAARGAPAASEVLNLFRSFLKETRKFADYNIREYIKRRTGESFRESRDLDAAAAASAFEFGKKQLEVVRRQSVVYSLYAPRVKNIMELKFQES</sequence>
<dbReference type="EMBL" id="CM055101">
    <property type="protein sequence ID" value="KAJ7541312.1"/>
    <property type="molecule type" value="Genomic_DNA"/>
</dbReference>